<dbReference type="GO" id="GO:0005975">
    <property type="term" value="P:carbohydrate metabolic process"/>
    <property type="evidence" value="ECO:0007669"/>
    <property type="project" value="InterPro"/>
</dbReference>
<dbReference type="EMBL" id="MFDD01000014">
    <property type="protein sequence ID" value="OGE39877.1"/>
    <property type="molecule type" value="Genomic_DNA"/>
</dbReference>
<dbReference type="InterPro" id="IPR000056">
    <property type="entry name" value="Ribul_P_3_epim-like"/>
</dbReference>
<evidence type="ECO:0008006" key="5">
    <source>
        <dbReference type="Google" id="ProtNLM"/>
    </source>
</evidence>
<dbReference type="InterPro" id="IPR013785">
    <property type="entry name" value="Aldolase_TIM"/>
</dbReference>
<dbReference type="AlphaFoldDB" id="A0A1F5KG13"/>
<gene>
    <name evidence="3" type="ORF">A3D25_03640</name>
</gene>
<keyword evidence="1" id="KW-0479">Metal-binding</keyword>
<dbReference type="Gene3D" id="3.20.20.70">
    <property type="entry name" value="Aldolase class I"/>
    <property type="match status" value="1"/>
</dbReference>
<dbReference type="Proteomes" id="UP000177328">
    <property type="component" value="Unassembled WGS sequence"/>
</dbReference>
<accession>A0A1F5KG13</accession>
<reference evidence="3 4" key="1">
    <citation type="journal article" date="2016" name="Nat. Commun.">
        <title>Thousands of microbial genomes shed light on interconnected biogeochemical processes in an aquifer system.</title>
        <authorList>
            <person name="Anantharaman K."/>
            <person name="Brown C.T."/>
            <person name="Hug L.A."/>
            <person name="Sharon I."/>
            <person name="Castelle C.J."/>
            <person name="Probst A.J."/>
            <person name="Thomas B.C."/>
            <person name="Singh A."/>
            <person name="Wilkins M.J."/>
            <person name="Karaoz U."/>
            <person name="Brodie E.L."/>
            <person name="Williams K.H."/>
            <person name="Hubbard S.S."/>
            <person name="Banfield J.F."/>
        </authorList>
    </citation>
    <scope>NUCLEOTIDE SEQUENCE [LARGE SCALE GENOMIC DNA]</scope>
</reference>
<comment type="caution">
    <text evidence="3">The sequence shown here is derived from an EMBL/GenBank/DDBJ whole genome shotgun (WGS) entry which is preliminary data.</text>
</comment>
<evidence type="ECO:0000256" key="2">
    <source>
        <dbReference type="ARBA" id="ARBA00023235"/>
    </source>
</evidence>
<dbReference type="GO" id="GO:0046872">
    <property type="term" value="F:metal ion binding"/>
    <property type="evidence" value="ECO:0007669"/>
    <property type="project" value="UniProtKB-KW"/>
</dbReference>
<sequence length="213" mass="23575">MQILPAILATSEEIYQEQITKVIQSKLFDGDWIQIDLMDGKFVSNKSIDPDILIKYPNVFKKEIQLLVADPASWVEKLSKIPVHRIVAPVEVGEGQISQFIQKTKAMHIQVGLSLNLGTPIESLAPFMDIIDSVLVMSAEPGAQGREFSVAALEKIRQIKKRWNIQVGDDGGVNSKNSKALQEAGVDYLAIGSGLLKGDFDENFKKIRRTLSA</sequence>
<dbReference type="GO" id="GO:0016857">
    <property type="term" value="F:racemase and epimerase activity, acting on carbohydrates and derivatives"/>
    <property type="evidence" value="ECO:0007669"/>
    <property type="project" value="InterPro"/>
</dbReference>
<organism evidence="3 4">
    <name type="scientific">Candidatus Daviesbacteria bacterium RIFCSPHIGHO2_02_FULL_43_12</name>
    <dbReference type="NCBI Taxonomy" id="1797776"/>
    <lineage>
        <taxon>Bacteria</taxon>
        <taxon>Candidatus Daviesiibacteriota</taxon>
    </lineage>
</organism>
<dbReference type="InterPro" id="IPR011060">
    <property type="entry name" value="RibuloseP-bd_barrel"/>
</dbReference>
<dbReference type="PANTHER" id="PTHR11749">
    <property type="entry name" value="RIBULOSE-5-PHOSPHATE-3-EPIMERASE"/>
    <property type="match status" value="1"/>
</dbReference>
<protein>
    <recommendedName>
        <fullName evidence="5">Ribulose-phosphate 3-epimerase</fullName>
    </recommendedName>
</protein>
<dbReference type="SUPFAM" id="SSF51366">
    <property type="entry name" value="Ribulose-phoshate binding barrel"/>
    <property type="match status" value="1"/>
</dbReference>
<name>A0A1F5KG13_9BACT</name>
<proteinExistence type="predicted"/>
<keyword evidence="2" id="KW-0413">Isomerase</keyword>
<dbReference type="Pfam" id="PF00834">
    <property type="entry name" value="Ribul_P_3_epim"/>
    <property type="match status" value="1"/>
</dbReference>
<evidence type="ECO:0000313" key="3">
    <source>
        <dbReference type="EMBL" id="OGE39877.1"/>
    </source>
</evidence>
<evidence type="ECO:0000256" key="1">
    <source>
        <dbReference type="ARBA" id="ARBA00022723"/>
    </source>
</evidence>
<evidence type="ECO:0000313" key="4">
    <source>
        <dbReference type="Proteomes" id="UP000177328"/>
    </source>
</evidence>